<dbReference type="InterPro" id="IPR011990">
    <property type="entry name" value="TPR-like_helical_dom_sf"/>
</dbReference>
<proteinExistence type="inferred from homology"/>
<keyword evidence="2" id="KW-0677">Repeat</keyword>
<organism evidence="4 5">
    <name type="scientific">Iris pallida</name>
    <name type="common">Sweet iris</name>
    <dbReference type="NCBI Taxonomy" id="29817"/>
    <lineage>
        <taxon>Eukaryota</taxon>
        <taxon>Viridiplantae</taxon>
        <taxon>Streptophyta</taxon>
        <taxon>Embryophyta</taxon>
        <taxon>Tracheophyta</taxon>
        <taxon>Spermatophyta</taxon>
        <taxon>Magnoliopsida</taxon>
        <taxon>Liliopsida</taxon>
        <taxon>Asparagales</taxon>
        <taxon>Iridaceae</taxon>
        <taxon>Iridoideae</taxon>
        <taxon>Irideae</taxon>
        <taxon>Iris</taxon>
    </lineage>
</organism>
<reference evidence="4" key="1">
    <citation type="journal article" date="2023" name="GigaByte">
        <title>Genome assembly of the bearded iris, Iris pallida Lam.</title>
        <authorList>
            <person name="Bruccoleri R.E."/>
            <person name="Oakeley E.J."/>
            <person name="Faust A.M.E."/>
            <person name="Altorfer M."/>
            <person name="Dessus-Babus S."/>
            <person name="Burckhardt D."/>
            <person name="Oertli M."/>
            <person name="Naumann U."/>
            <person name="Petersen F."/>
            <person name="Wong J."/>
        </authorList>
    </citation>
    <scope>NUCLEOTIDE SEQUENCE</scope>
    <source>
        <strain evidence="4">GSM-AAB239-AS_SAM_17_03QT</strain>
    </source>
</reference>
<feature type="repeat" description="PPR" evidence="3">
    <location>
        <begin position="325"/>
        <end position="359"/>
    </location>
</feature>
<dbReference type="AlphaFoldDB" id="A0AAX6GH78"/>
<dbReference type="PANTHER" id="PTHR47447:SF28">
    <property type="entry name" value="PENTACOTRIPEPTIDE-REPEAT REGION OF PRORP DOMAIN-CONTAINING PROTEIN"/>
    <property type="match status" value="1"/>
</dbReference>
<sequence>MIRSLLPFLLRHRHHHHHHHQTLTSYSTVTGRCWKKKKKHSNQTPPPDPALLSHAISSLPPRFTPSDLSLALSSLPDPRLAPHLLSWAHHHHPRPSSLSPLPFLTTIKILGRARLYDDLHSVASLALSLPIPLPEPLLNTIIYFYSESRMLFRALSVYNLMRDSPDPDVLPRPSLRTYNLLLSALLGPDRPSNSYIHHLYMDTLRALFRQMLDASVSPDIITLNFMIRGYVHSLHVNDALRVFHQMVPVYNVEPDGNTYGYLVHGLCAQGRTRNAREMYGEMKEKGFRASERAGNSLVSAMAMGGEALEAVGVMWEVVGMGRRVDGLTARTLVEGLCGEGRVREAEGLAREMWEREVVDGRMYRELVDGIREEYGGSRG</sequence>
<comment type="similarity">
    <text evidence="1">Belongs to the PPR family. P subfamily.</text>
</comment>
<evidence type="ECO:0000256" key="3">
    <source>
        <dbReference type="PROSITE-ProRule" id="PRU00708"/>
    </source>
</evidence>
<dbReference type="EMBL" id="JANAVB010019798">
    <property type="protein sequence ID" value="KAJ6828049.1"/>
    <property type="molecule type" value="Genomic_DNA"/>
</dbReference>
<dbReference type="PROSITE" id="PS51375">
    <property type="entry name" value="PPR"/>
    <property type="match status" value="2"/>
</dbReference>
<dbReference type="InterPro" id="IPR002885">
    <property type="entry name" value="PPR_rpt"/>
</dbReference>
<evidence type="ECO:0000313" key="5">
    <source>
        <dbReference type="Proteomes" id="UP001140949"/>
    </source>
</evidence>
<gene>
    <name evidence="4" type="ORF">M6B38_364765</name>
</gene>
<accession>A0AAX6GH78</accession>
<reference evidence="4" key="2">
    <citation type="submission" date="2023-04" db="EMBL/GenBank/DDBJ databases">
        <authorList>
            <person name="Bruccoleri R.E."/>
            <person name="Oakeley E.J."/>
            <person name="Faust A.-M."/>
            <person name="Dessus-Babus S."/>
            <person name="Altorfer M."/>
            <person name="Burckhardt D."/>
            <person name="Oertli M."/>
            <person name="Naumann U."/>
            <person name="Petersen F."/>
            <person name="Wong J."/>
        </authorList>
    </citation>
    <scope>NUCLEOTIDE SEQUENCE</scope>
    <source>
        <strain evidence="4">GSM-AAB239-AS_SAM_17_03QT</strain>
        <tissue evidence="4">Leaf</tissue>
    </source>
</reference>
<feature type="repeat" description="PPR" evidence="3">
    <location>
        <begin position="255"/>
        <end position="289"/>
    </location>
</feature>
<dbReference type="NCBIfam" id="TIGR00756">
    <property type="entry name" value="PPR"/>
    <property type="match status" value="2"/>
</dbReference>
<dbReference type="Pfam" id="PF13041">
    <property type="entry name" value="PPR_2"/>
    <property type="match status" value="1"/>
</dbReference>
<dbReference type="Gene3D" id="1.25.40.10">
    <property type="entry name" value="Tetratricopeptide repeat domain"/>
    <property type="match status" value="1"/>
</dbReference>
<dbReference type="Pfam" id="PF01535">
    <property type="entry name" value="PPR"/>
    <property type="match status" value="2"/>
</dbReference>
<evidence type="ECO:0000256" key="2">
    <source>
        <dbReference type="ARBA" id="ARBA00022737"/>
    </source>
</evidence>
<name>A0AAX6GH78_IRIPA</name>
<evidence type="ECO:0000256" key="1">
    <source>
        <dbReference type="ARBA" id="ARBA00007626"/>
    </source>
</evidence>
<dbReference type="Proteomes" id="UP001140949">
    <property type="component" value="Unassembled WGS sequence"/>
</dbReference>
<protein>
    <submittedName>
        <fullName evidence="4">Pentatricopeptide repeat-containing protein, mitochondrial</fullName>
    </submittedName>
</protein>
<evidence type="ECO:0000313" key="4">
    <source>
        <dbReference type="EMBL" id="KAJ6828049.1"/>
    </source>
</evidence>
<keyword evidence="5" id="KW-1185">Reference proteome</keyword>
<comment type="caution">
    <text evidence="4">The sequence shown here is derived from an EMBL/GenBank/DDBJ whole genome shotgun (WGS) entry which is preliminary data.</text>
</comment>
<dbReference type="PANTHER" id="PTHR47447">
    <property type="entry name" value="OS03G0856100 PROTEIN"/>
    <property type="match status" value="1"/>
</dbReference>